<comment type="function">
    <text evidence="1">Multidrug efflux pump.</text>
</comment>
<dbReference type="GO" id="GO:0006811">
    <property type="term" value="P:monoatomic ion transport"/>
    <property type="evidence" value="ECO:0007669"/>
    <property type="project" value="UniProtKB-KW"/>
</dbReference>
<feature type="transmembrane region" description="Helical" evidence="13">
    <location>
        <begin position="418"/>
        <end position="438"/>
    </location>
</feature>
<feature type="transmembrane region" description="Helical" evidence="13">
    <location>
        <begin position="137"/>
        <end position="157"/>
    </location>
</feature>
<dbReference type="GO" id="GO:0042910">
    <property type="term" value="F:xenobiotic transmembrane transporter activity"/>
    <property type="evidence" value="ECO:0007669"/>
    <property type="project" value="InterPro"/>
</dbReference>
<accession>A0A9D1HPN1</accession>
<dbReference type="CDD" id="cd13138">
    <property type="entry name" value="MATE_yoeA_like"/>
    <property type="match status" value="1"/>
</dbReference>
<dbReference type="InterPro" id="IPR048279">
    <property type="entry name" value="MdtK-like"/>
</dbReference>
<sequence length="453" mass="49447">MENRHSLDMVHGPLLKNLFIFAVPLMFTNFLQMLFNAADTIVVGKFVGETALAAVGATGSIVFLLTSVFNGLSVGANVIVAKLLGGQDEKKTSLAVHTSIFIGLVGGIVLAILGIFFSRTLLTLMSTPEDIIDLSNLYMQIYFIGAVFLLVYNFGSAVLRSKGDTQRPLVYLTISGLLNVGLNLFFVIVLHMSVAGVALATIISEGVSAALVVGTLMREKDATRLELKQLKLNRHIMLEILKIGIPAGIQGMVFSVSNVVIQSSINSFGSSIIVAGNSAGANLENFVYIGMSAFTQATITFTSQNAGAHNYKAIKRILWLTLILATISALLVSVVVWMFGNTFLGLYTNEPAVKEVGMIRLTYVTLWLALNGVLDTFVSSMRGMGYSTMPTIIMLICICGVRLVWIWTVFAAYPSLEVIYLCFPISWIICSIVQFILWHYTHRDFVRQHEMAA</sequence>
<dbReference type="EMBL" id="DVMJ01000064">
    <property type="protein sequence ID" value="HIU13936.1"/>
    <property type="molecule type" value="Genomic_DNA"/>
</dbReference>
<comment type="similarity">
    <text evidence="3">Belongs to the multi antimicrobial extrusion (MATE) (TC 2.A.66.1) family.</text>
</comment>
<dbReference type="AlphaFoldDB" id="A0A9D1HPN1"/>
<dbReference type="PANTHER" id="PTHR43298:SF2">
    <property type="entry name" value="FMN_FAD EXPORTER YEEO-RELATED"/>
    <property type="match status" value="1"/>
</dbReference>
<organism evidence="14 15">
    <name type="scientific">Candidatus Fimiplasma intestinipullorum</name>
    <dbReference type="NCBI Taxonomy" id="2840825"/>
    <lineage>
        <taxon>Bacteria</taxon>
        <taxon>Bacillati</taxon>
        <taxon>Bacillota</taxon>
        <taxon>Clostridia</taxon>
        <taxon>Eubacteriales</taxon>
        <taxon>Candidatus Fimiplasma</taxon>
    </lineage>
</organism>
<evidence type="ECO:0000256" key="10">
    <source>
        <dbReference type="ARBA" id="ARBA00023065"/>
    </source>
</evidence>
<evidence type="ECO:0000256" key="4">
    <source>
        <dbReference type="ARBA" id="ARBA00020268"/>
    </source>
</evidence>
<reference evidence="14" key="2">
    <citation type="journal article" date="2021" name="PeerJ">
        <title>Extensive microbial diversity within the chicken gut microbiome revealed by metagenomics and culture.</title>
        <authorList>
            <person name="Gilroy R."/>
            <person name="Ravi A."/>
            <person name="Getino M."/>
            <person name="Pursley I."/>
            <person name="Horton D.L."/>
            <person name="Alikhan N.F."/>
            <person name="Baker D."/>
            <person name="Gharbi K."/>
            <person name="Hall N."/>
            <person name="Watson M."/>
            <person name="Adriaenssens E.M."/>
            <person name="Foster-Nyarko E."/>
            <person name="Jarju S."/>
            <person name="Secka A."/>
            <person name="Antonio M."/>
            <person name="Oren A."/>
            <person name="Chaudhuri R.R."/>
            <person name="La Ragione R."/>
            <person name="Hildebrand F."/>
            <person name="Pallen M.J."/>
        </authorList>
    </citation>
    <scope>NUCLEOTIDE SEQUENCE</scope>
    <source>
        <strain evidence="14">CHK195-11698</strain>
    </source>
</reference>
<evidence type="ECO:0000313" key="14">
    <source>
        <dbReference type="EMBL" id="HIU13936.1"/>
    </source>
</evidence>
<dbReference type="PIRSF" id="PIRSF006603">
    <property type="entry name" value="DinF"/>
    <property type="match status" value="1"/>
</dbReference>
<dbReference type="Pfam" id="PF01554">
    <property type="entry name" value="MatE"/>
    <property type="match status" value="2"/>
</dbReference>
<feature type="transmembrane region" description="Helical" evidence="13">
    <location>
        <begin position="51"/>
        <end position="73"/>
    </location>
</feature>
<feature type="transmembrane region" description="Helical" evidence="13">
    <location>
        <begin position="359"/>
        <end position="378"/>
    </location>
</feature>
<evidence type="ECO:0000256" key="8">
    <source>
        <dbReference type="ARBA" id="ARBA00022692"/>
    </source>
</evidence>
<keyword evidence="8 13" id="KW-0812">Transmembrane</keyword>
<keyword evidence="6" id="KW-0050">Antiport</keyword>
<evidence type="ECO:0000256" key="7">
    <source>
        <dbReference type="ARBA" id="ARBA00022475"/>
    </source>
</evidence>
<evidence type="ECO:0000256" key="3">
    <source>
        <dbReference type="ARBA" id="ARBA00010199"/>
    </source>
</evidence>
<comment type="subcellular location">
    <subcellularLocation>
        <location evidence="2">Cell membrane</location>
        <topology evidence="2">Multi-pass membrane protein</topology>
    </subcellularLocation>
</comment>
<evidence type="ECO:0000256" key="12">
    <source>
        <dbReference type="ARBA" id="ARBA00031636"/>
    </source>
</evidence>
<keyword evidence="11 13" id="KW-0472">Membrane</keyword>
<feature type="transmembrane region" description="Helical" evidence="13">
    <location>
        <begin position="169"/>
        <end position="190"/>
    </location>
</feature>
<feature type="transmembrane region" description="Helical" evidence="13">
    <location>
        <begin position="390"/>
        <end position="412"/>
    </location>
</feature>
<dbReference type="InterPro" id="IPR002528">
    <property type="entry name" value="MATE_fam"/>
</dbReference>
<dbReference type="GO" id="GO:0005886">
    <property type="term" value="C:plasma membrane"/>
    <property type="evidence" value="ECO:0007669"/>
    <property type="project" value="UniProtKB-SubCell"/>
</dbReference>
<evidence type="ECO:0000313" key="15">
    <source>
        <dbReference type="Proteomes" id="UP000824175"/>
    </source>
</evidence>
<evidence type="ECO:0000256" key="13">
    <source>
        <dbReference type="SAM" id="Phobius"/>
    </source>
</evidence>
<evidence type="ECO:0000256" key="5">
    <source>
        <dbReference type="ARBA" id="ARBA00022448"/>
    </source>
</evidence>
<name>A0A9D1HPN1_9FIRM</name>
<evidence type="ECO:0000256" key="11">
    <source>
        <dbReference type="ARBA" id="ARBA00023136"/>
    </source>
</evidence>
<evidence type="ECO:0000256" key="1">
    <source>
        <dbReference type="ARBA" id="ARBA00003408"/>
    </source>
</evidence>
<dbReference type="InterPro" id="IPR050222">
    <property type="entry name" value="MATE_MdtK"/>
</dbReference>
<keyword evidence="7" id="KW-1003">Cell membrane</keyword>
<feature type="transmembrane region" description="Helical" evidence="13">
    <location>
        <begin position="12"/>
        <end position="31"/>
    </location>
</feature>
<dbReference type="PANTHER" id="PTHR43298">
    <property type="entry name" value="MULTIDRUG RESISTANCE PROTEIN NORM-RELATED"/>
    <property type="match status" value="1"/>
</dbReference>
<dbReference type="NCBIfam" id="TIGR00797">
    <property type="entry name" value="matE"/>
    <property type="match status" value="1"/>
</dbReference>
<keyword evidence="9 13" id="KW-1133">Transmembrane helix</keyword>
<dbReference type="Proteomes" id="UP000824175">
    <property type="component" value="Unassembled WGS sequence"/>
</dbReference>
<evidence type="ECO:0000256" key="6">
    <source>
        <dbReference type="ARBA" id="ARBA00022449"/>
    </source>
</evidence>
<feature type="transmembrane region" description="Helical" evidence="13">
    <location>
        <begin position="317"/>
        <end position="339"/>
    </location>
</feature>
<dbReference type="GO" id="GO:0015297">
    <property type="term" value="F:antiporter activity"/>
    <property type="evidence" value="ECO:0007669"/>
    <property type="project" value="UniProtKB-KW"/>
</dbReference>
<feature type="transmembrane region" description="Helical" evidence="13">
    <location>
        <begin position="94"/>
        <end position="117"/>
    </location>
</feature>
<proteinExistence type="inferred from homology"/>
<feature type="transmembrane region" description="Helical" evidence="13">
    <location>
        <begin position="196"/>
        <end position="217"/>
    </location>
</feature>
<reference evidence="14" key="1">
    <citation type="submission" date="2020-10" db="EMBL/GenBank/DDBJ databases">
        <authorList>
            <person name="Gilroy R."/>
        </authorList>
    </citation>
    <scope>NUCLEOTIDE SEQUENCE</scope>
    <source>
        <strain evidence="14">CHK195-11698</strain>
    </source>
</reference>
<keyword evidence="5" id="KW-0813">Transport</keyword>
<evidence type="ECO:0000256" key="2">
    <source>
        <dbReference type="ARBA" id="ARBA00004651"/>
    </source>
</evidence>
<keyword evidence="10" id="KW-0406">Ion transport</keyword>
<protein>
    <recommendedName>
        <fullName evidence="4">Probable multidrug resistance protein NorM</fullName>
    </recommendedName>
    <alternativeName>
        <fullName evidence="12">Multidrug-efflux transporter</fullName>
    </alternativeName>
</protein>
<gene>
    <name evidence="14" type="ORF">IAD15_07705</name>
</gene>
<evidence type="ECO:0000256" key="9">
    <source>
        <dbReference type="ARBA" id="ARBA00022989"/>
    </source>
</evidence>
<comment type="caution">
    <text evidence="14">The sequence shown here is derived from an EMBL/GenBank/DDBJ whole genome shotgun (WGS) entry which is preliminary data.</text>
</comment>